<accession>A0A099TY37</accession>
<dbReference type="AlphaFoldDB" id="A0A099TY37"/>
<evidence type="ECO:0000313" key="1">
    <source>
        <dbReference type="EMBL" id="STQ85468.1"/>
    </source>
</evidence>
<dbReference type="PANTHER" id="PTHR35810:SF1">
    <property type="entry name" value="CYTOPLASMIC PROTEIN"/>
    <property type="match status" value="1"/>
</dbReference>
<dbReference type="InterPro" id="IPR011204">
    <property type="entry name" value="Virulence_RhuM-like"/>
</dbReference>
<reference evidence="2 3" key="1">
    <citation type="journal article" date="2014" name="Genome Announc.">
        <title>Draft genome sequences of eight enterohepatic helicobacter species isolated from both laboratory and wild rodents.</title>
        <authorList>
            <person name="Sheh A."/>
            <person name="Shen Z."/>
            <person name="Fox J.G."/>
        </authorList>
    </citation>
    <scope>NUCLEOTIDE SEQUENCE [LARGE SCALE GENOMIC DNA]</scope>
    <source>
        <strain evidence="2 3">ST1</strain>
    </source>
</reference>
<keyword evidence="4" id="KW-1185">Reference proteome</keyword>
<reference evidence="1 4" key="2">
    <citation type="submission" date="2018-06" db="EMBL/GenBank/DDBJ databases">
        <authorList>
            <consortium name="Pathogen Informatics"/>
            <person name="Doyle S."/>
        </authorList>
    </citation>
    <scope>NUCLEOTIDE SEQUENCE [LARGE SCALE GENOMIC DNA]</scope>
    <source>
        <strain evidence="1 4">NCTC12714</strain>
    </source>
</reference>
<proteinExistence type="predicted"/>
<dbReference type="EMBL" id="UGJE01000002">
    <property type="protein sequence ID" value="STQ85468.1"/>
    <property type="molecule type" value="Genomic_DNA"/>
</dbReference>
<evidence type="ECO:0000313" key="4">
    <source>
        <dbReference type="Proteomes" id="UP000255139"/>
    </source>
</evidence>
<dbReference type="Proteomes" id="UP000029922">
    <property type="component" value="Unassembled WGS sequence"/>
</dbReference>
<dbReference type="EMBL" id="JRPD02000036">
    <property type="protein sequence ID" value="TLD98228.1"/>
    <property type="molecule type" value="Genomic_DNA"/>
</dbReference>
<evidence type="ECO:0000313" key="3">
    <source>
        <dbReference type="Proteomes" id="UP000029922"/>
    </source>
</evidence>
<dbReference type="OrthoDB" id="9802752at2"/>
<sequence length="336" mass="39447">MKQDKQINPMIIYQDSANNPALSIRLENETLWLTQRQIAELFGVSVPTINEHIKNIFKENELEKNSTIRNFLIVQNEGNREVSRQIEHYNLDMIISVGYRVNSKRATQFRQWASRILKEYLIKGFVLDDERLKGQKQDYFDELLERLRDIRSSETRMHAQVLKIFSTAIDYDKDSLQVQELFKTIQNKLHYSAHGYTASEIVFQRADSDKINMGLTNFKGKMPTKKESEIAKNYLNQEELEALNRIVTAYFEFAELSALNREQKSMQEHLEKLNEFLKLSGREVLQNAGKISHQKALDKAHKEYNLYKQKTKEEIEIAYEEFNAKTKALRKGKANE</sequence>
<dbReference type="STRING" id="216.LS73_05570"/>
<dbReference type="PIRSF" id="PIRSF015268">
    <property type="entry name" value="Virulence_RhuM"/>
    <property type="match status" value="1"/>
</dbReference>
<dbReference type="RefSeq" id="WP_034558029.1">
    <property type="nucleotide sequence ID" value="NZ_FZML01000028.1"/>
</dbReference>
<name>A0A099TY37_9HELI</name>
<gene>
    <name evidence="2" type="ORF">LS73_009205</name>
    <name evidence="1" type="ORF">NCTC12714_00253</name>
</gene>
<organism evidence="1 4">
    <name type="scientific">Helicobacter muridarum</name>
    <dbReference type="NCBI Taxonomy" id="216"/>
    <lineage>
        <taxon>Bacteria</taxon>
        <taxon>Pseudomonadati</taxon>
        <taxon>Campylobacterota</taxon>
        <taxon>Epsilonproteobacteria</taxon>
        <taxon>Campylobacterales</taxon>
        <taxon>Helicobacteraceae</taxon>
        <taxon>Helicobacter</taxon>
    </lineage>
</organism>
<dbReference type="PANTHER" id="PTHR35810">
    <property type="entry name" value="CYTOPLASMIC PROTEIN-RELATED"/>
    <property type="match status" value="1"/>
</dbReference>
<evidence type="ECO:0000313" key="2">
    <source>
        <dbReference type="EMBL" id="TLD98228.1"/>
    </source>
</evidence>
<dbReference type="Pfam" id="PF13310">
    <property type="entry name" value="Virulence_RhuM"/>
    <property type="match status" value="1"/>
</dbReference>
<dbReference type="Proteomes" id="UP000255139">
    <property type="component" value="Unassembled WGS sequence"/>
</dbReference>
<protein>
    <submittedName>
        <fullName evidence="2">Cell filamentation protein Fic</fullName>
    </submittedName>
    <submittedName>
        <fullName evidence="1">DNA binding protein</fullName>
    </submittedName>
</protein>